<evidence type="ECO:0000313" key="3">
    <source>
        <dbReference type="EMBL" id="MBC5769394.1"/>
    </source>
</evidence>
<dbReference type="InterPro" id="IPR023562">
    <property type="entry name" value="ClpP/TepA"/>
</dbReference>
<dbReference type="PANTHER" id="PTHR10381">
    <property type="entry name" value="ATP-DEPENDENT CLP PROTEASE PROTEOLYTIC SUBUNIT"/>
    <property type="match status" value="1"/>
</dbReference>
<dbReference type="GO" id="GO:0004176">
    <property type="term" value="F:ATP-dependent peptidase activity"/>
    <property type="evidence" value="ECO:0007669"/>
    <property type="project" value="InterPro"/>
</dbReference>
<proteinExistence type="inferred from homology"/>
<comment type="similarity">
    <text evidence="1 2">Belongs to the peptidase S14 family.</text>
</comment>
<name>A0A923MHL5_9FIRM</name>
<dbReference type="PRINTS" id="PR00127">
    <property type="entry name" value="CLPPROTEASEP"/>
</dbReference>
<dbReference type="Proteomes" id="UP000620327">
    <property type="component" value="Unassembled WGS sequence"/>
</dbReference>
<comment type="caution">
    <text evidence="3">The sequence shown here is derived from an EMBL/GenBank/DDBJ whole genome shotgun (WGS) entry which is preliminary data.</text>
</comment>
<dbReference type="SUPFAM" id="SSF52096">
    <property type="entry name" value="ClpP/crotonase"/>
    <property type="match status" value="1"/>
</dbReference>
<dbReference type="RefSeq" id="WP_187013756.1">
    <property type="nucleotide sequence ID" value="NZ_JACOQI010000002.1"/>
</dbReference>
<dbReference type="InterPro" id="IPR001907">
    <property type="entry name" value="ClpP"/>
</dbReference>
<keyword evidence="4" id="KW-1185">Reference proteome</keyword>
<keyword evidence="3" id="KW-0645">Protease</keyword>
<accession>A0A923MHL5</accession>
<dbReference type="CDD" id="cd07017">
    <property type="entry name" value="S14_ClpP_2"/>
    <property type="match status" value="1"/>
</dbReference>
<dbReference type="Pfam" id="PF00574">
    <property type="entry name" value="CLP_protease"/>
    <property type="match status" value="1"/>
</dbReference>
<organism evidence="3 4">
    <name type="scientific">Dysosmobacter segnis</name>
    <dbReference type="NCBI Taxonomy" id="2763042"/>
    <lineage>
        <taxon>Bacteria</taxon>
        <taxon>Bacillati</taxon>
        <taxon>Bacillota</taxon>
        <taxon>Clostridia</taxon>
        <taxon>Eubacteriales</taxon>
        <taxon>Oscillospiraceae</taxon>
        <taxon>Dysosmobacter</taxon>
    </lineage>
</organism>
<dbReference type="EMBL" id="JACOQI010000002">
    <property type="protein sequence ID" value="MBC5769394.1"/>
    <property type="molecule type" value="Genomic_DNA"/>
</dbReference>
<evidence type="ECO:0000256" key="2">
    <source>
        <dbReference type="RuleBase" id="RU003567"/>
    </source>
</evidence>
<dbReference type="GO" id="GO:0004252">
    <property type="term" value="F:serine-type endopeptidase activity"/>
    <property type="evidence" value="ECO:0007669"/>
    <property type="project" value="InterPro"/>
</dbReference>
<keyword evidence="3" id="KW-0378">Hydrolase</keyword>
<dbReference type="AlphaFoldDB" id="A0A923MHL5"/>
<dbReference type="InterPro" id="IPR029045">
    <property type="entry name" value="ClpP/crotonase-like_dom_sf"/>
</dbReference>
<gene>
    <name evidence="3" type="ORF">H8Z83_03410</name>
</gene>
<dbReference type="Gene3D" id="3.90.226.10">
    <property type="entry name" value="2-enoyl-CoA Hydratase, Chain A, domain 1"/>
    <property type="match status" value="1"/>
</dbReference>
<evidence type="ECO:0000313" key="4">
    <source>
        <dbReference type="Proteomes" id="UP000620327"/>
    </source>
</evidence>
<dbReference type="PANTHER" id="PTHR10381:SF11">
    <property type="entry name" value="ATP-DEPENDENT CLP PROTEASE PROTEOLYTIC SUBUNIT, MITOCHONDRIAL"/>
    <property type="match status" value="1"/>
</dbReference>
<reference evidence="3" key="1">
    <citation type="submission" date="2020-08" db="EMBL/GenBank/DDBJ databases">
        <title>Genome public.</title>
        <authorList>
            <person name="Liu C."/>
            <person name="Sun Q."/>
        </authorList>
    </citation>
    <scope>NUCLEOTIDE SEQUENCE</scope>
    <source>
        <strain evidence="3">BX15</strain>
    </source>
</reference>
<dbReference type="GO" id="GO:0006515">
    <property type="term" value="P:protein quality control for misfolded or incompletely synthesized proteins"/>
    <property type="evidence" value="ECO:0007669"/>
    <property type="project" value="TreeGrafter"/>
</dbReference>
<dbReference type="GO" id="GO:0009368">
    <property type="term" value="C:endopeptidase Clp complex"/>
    <property type="evidence" value="ECO:0007669"/>
    <property type="project" value="TreeGrafter"/>
</dbReference>
<evidence type="ECO:0000256" key="1">
    <source>
        <dbReference type="ARBA" id="ARBA00007039"/>
    </source>
</evidence>
<sequence>MPDPTMVEYYRRLKKREILWNDDISDATIDIALYIKKWNSEDKGIAPEERKPIKIFINSDGGSVDTVLHIIDMIHLSKTPIYTIGMGRVYSAGGLLLMAGHKRYVFPHTSCLIHDGSSGAIGSIGKMLDNLEFTKELEKRMKEYILSSTRITEEVYDQNYRRDWFLFSEEMIVLGIADEIVTDIDTIL</sequence>
<dbReference type="GO" id="GO:0051117">
    <property type="term" value="F:ATPase binding"/>
    <property type="evidence" value="ECO:0007669"/>
    <property type="project" value="TreeGrafter"/>
</dbReference>
<protein>
    <recommendedName>
        <fullName evidence="2">ATP-dependent Clp protease proteolytic subunit</fullName>
    </recommendedName>
</protein>